<keyword evidence="3" id="KW-1185">Reference proteome</keyword>
<dbReference type="Proteomes" id="UP000319375">
    <property type="component" value="Unassembled WGS sequence"/>
</dbReference>
<name>A0A5C5S1N9_9ACTN</name>
<dbReference type="SUPFAM" id="SSF46785">
    <property type="entry name" value="Winged helix' DNA-binding domain"/>
    <property type="match status" value="1"/>
</dbReference>
<feature type="domain" description="HTH marR-type" evidence="1">
    <location>
        <begin position="19"/>
        <end position="151"/>
    </location>
</feature>
<evidence type="ECO:0000313" key="3">
    <source>
        <dbReference type="Proteomes" id="UP000319375"/>
    </source>
</evidence>
<dbReference type="PROSITE" id="PS50995">
    <property type="entry name" value="HTH_MARR_2"/>
    <property type="match status" value="1"/>
</dbReference>
<dbReference type="InterPro" id="IPR000835">
    <property type="entry name" value="HTH_MarR-typ"/>
</dbReference>
<dbReference type="SMART" id="SM00347">
    <property type="entry name" value="HTH_MARR"/>
    <property type="match status" value="1"/>
</dbReference>
<dbReference type="GO" id="GO:0006950">
    <property type="term" value="P:response to stress"/>
    <property type="evidence" value="ECO:0007669"/>
    <property type="project" value="TreeGrafter"/>
</dbReference>
<dbReference type="InterPro" id="IPR036388">
    <property type="entry name" value="WH-like_DNA-bd_sf"/>
</dbReference>
<dbReference type="GO" id="GO:0003700">
    <property type="term" value="F:DNA-binding transcription factor activity"/>
    <property type="evidence" value="ECO:0007669"/>
    <property type="project" value="InterPro"/>
</dbReference>
<dbReference type="PANTHER" id="PTHR33164">
    <property type="entry name" value="TRANSCRIPTIONAL REGULATOR, MARR FAMILY"/>
    <property type="match status" value="1"/>
</dbReference>
<dbReference type="EMBL" id="VIGX01000006">
    <property type="protein sequence ID" value="TWS28620.1"/>
    <property type="molecule type" value="Genomic_DNA"/>
</dbReference>
<accession>A0A5C5S1N9</accession>
<protein>
    <submittedName>
        <fullName evidence="2">MarR family transcriptional regulator</fullName>
    </submittedName>
</protein>
<comment type="caution">
    <text evidence="2">The sequence shown here is derived from an EMBL/GenBank/DDBJ whole genome shotgun (WGS) entry which is preliminary data.</text>
</comment>
<proteinExistence type="predicted"/>
<reference evidence="2 3" key="1">
    <citation type="submission" date="2019-06" db="EMBL/GenBank/DDBJ databases">
        <title>Tsukamurella conjunctivitidis sp. nov., Tsukamurella assacharolytica sp. nov. and Tsukamurella sputae sp. nov. isolated from patients with conjunctivitis, bacteraemia (lymphoma) and respiratory infection (sputum) in Hong Kong.</title>
        <authorList>
            <person name="Teng J.L.L."/>
            <person name="Lee H.H."/>
            <person name="Fong J.Y.H."/>
            <person name="Fok K.M.N."/>
            <person name="Lau S.K.P."/>
            <person name="Woo P.C.Y."/>
        </authorList>
    </citation>
    <scope>NUCLEOTIDE SEQUENCE [LARGE SCALE GENOMIC DNA]</scope>
    <source>
        <strain evidence="2 3">HKU72</strain>
    </source>
</reference>
<evidence type="ECO:0000313" key="2">
    <source>
        <dbReference type="EMBL" id="TWS28620.1"/>
    </source>
</evidence>
<evidence type="ECO:0000259" key="1">
    <source>
        <dbReference type="PROSITE" id="PS50995"/>
    </source>
</evidence>
<dbReference type="Pfam" id="PF12802">
    <property type="entry name" value="MarR_2"/>
    <property type="match status" value="1"/>
</dbReference>
<dbReference type="PRINTS" id="PR00598">
    <property type="entry name" value="HTHMARR"/>
</dbReference>
<dbReference type="PANTHER" id="PTHR33164:SF43">
    <property type="entry name" value="HTH-TYPE TRANSCRIPTIONAL REPRESSOR YETL"/>
    <property type="match status" value="1"/>
</dbReference>
<sequence>MHRGRLSGGIMPTEDFPAEPDLAEALGVLGRRLLTLEEPILRDAGVSMWEYAILTTLLRGGAVSQVELSRRTGRDTTRLGKHLAELESRGLIAREQADDARRRIVAATADGADVQQRAKQEIRAAEDALLAARLSDEEAATLRRLLARLLPDQP</sequence>
<dbReference type="InterPro" id="IPR039422">
    <property type="entry name" value="MarR/SlyA-like"/>
</dbReference>
<dbReference type="Gene3D" id="1.10.10.10">
    <property type="entry name" value="Winged helix-like DNA-binding domain superfamily/Winged helix DNA-binding domain"/>
    <property type="match status" value="1"/>
</dbReference>
<gene>
    <name evidence="2" type="ORF">FK530_13520</name>
</gene>
<dbReference type="InterPro" id="IPR036390">
    <property type="entry name" value="WH_DNA-bd_sf"/>
</dbReference>
<organism evidence="2 3">
    <name type="scientific">Tsukamurella conjunctivitidis</name>
    <dbReference type="NCBI Taxonomy" id="2592068"/>
    <lineage>
        <taxon>Bacteria</taxon>
        <taxon>Bacillati</taxon>
        <taxon>Actinomycetota</taxon>
        <taxon>Actinomycetes</taxon>
        <taxon>Mycobacteriales</taxon>
        <taxon>Tsukamurellaceae</taxon>
        <taxon>Tsukamurella</taxon>
    </lineage>
</organism>
<dbReference type="AlphaFoldDB" id="A0A5C5S1N9"/>